<evidence type="ECO:0000313" key="1">
    <source>
        <dbReference type="EMBL" id="MDQ0469593.1"/>
    </source>
</evidence>
<comment type="caution">
    <text evidence="1">The sequence shown here is derived from an EMBL/GenBank/DDBJ whole genome shotgun (WGS) entry which is preliminary data.</text>
</comment>
<keyword evidence="2" id="KW-1185">Reference proteome</keyword>
<reference evidence="1 2" key="1">
    <citation type="submission" date="2023-07" db="EMBL/GenBank/DDBJ databases">
        <title>Genomic Encyclopedia of Type Strains, Phase IV (KMG-IV): sequencing the most valuable type-strain genomes for metagenomic binning, comparative biology and taxonomic classification.</title>
        <authorList>
            <person name="Goeker M."/>
        </authorList>
    </citation>
    <scope>NUCLEOTIDE SEQUENCE [LARGE SCALE GENOMIC DNA]</scope>
    <source>
        <strain evidence="1 2">DSM 19619</strain>
    </source>
</reference>
<evidence type="ECO:0000313" key="2">
    <source>
        <dbReference type="Proteomes" id="UP001242480"/>
    </source>
</evidence>
<name>A0ABU0J5R0_9HYPH</name>
<protein>
    <submittedName>
        <fullName evidence="1">Uncharacterized protein</fullName>
    </submittedName>
</protein>
<gene>
    <name evidence="1" type="ORF">QO011_002609</name>
</gene>
<accession>A0ABU0J5R0</accession>
<organism evidence="1 2">
    <name type="scientific">Labrys wisconsinensis</name>
    <dbReference type="NCBI Taxonomy" id="425677"/>
    <lineage>
        <taxon>Bacteria</taxon>
        <taxon>Pseudomonadati</taxon>
        <taxon>Pseudomonadota</taxon>
        <taxon>Alphaproteobacteria</taxon>
        <taxon>Hyphomicrobiales</taxon>
        <taxon>Xanthobacteraceae</taxon>
        <taxon>Labrys</taxon>
    </lineage>
</organism>
<proteinExistence type="predicted"/>
<dbReference type="RefSeq" id="WP_307272435.1">
    <property type="nucleotide sequence ID" value="NZ_JAUSVX010000004.1"/>
</dbReference>
<dbReference type="Proteomes" id="UP001242480">
    <property type="component" value="Unassembled WGS sequence"/>
</dbReference>
<dbReference type="EMBL" id="JAUSVX010000004">
    <property type="protein sequence ID" value="MDQ0469593.1"/>
    <property type="molecule type" value="Genomic_DNA"/>
</dbReference>
<sequence>MNVKSDTVSASSAVGALCCPHIFRDLRKVLLVDRRDGDWQFLCGESDHGATDLPHFVHLGHMLRKDPTLSALGDLPADWEAERARPDQAWARRPCEP</sequence>